<dbReference type="InterPro" id="IPR000210">
    <property type="entry name" value="BTB/POZ_dom"/>
</dbReference>
<dbReference type="PROSITE" id="PS50097">
    <property type="entry name" value="BTB"/>
    <property type="match status" value="1"/>
</dbReference>
<gene>
    <name evidence="3" type="ORF">K505DRAFT_326785</name>
</gene>
<dbReference type="Proteomes" id="UP000799757">
    <property type="component" value="Unassembled WGS sequence"/>
</dbReference>
<evidence type="ECO:0000313" key="4">
    <source>
        <dbReference type="Proteomes" id="UP000799757"/>
    </source>
</evidence>
<feature type="compositionally biased region" description="Acidic residues" evidence="1">
    <location>
        <begin position="277"/>
        <end position="291"/>
    </location>
</feature>
<protein>
    <recommendedName>
        <fullName evidence="2">BTB domain-containing protein</fullName>
    </recommendedName>
</protein>
<dbReference type="OrthoDB" id="3685561at2759"/>
<name>A0A6A6X5A8_9PLEO</name>
<keyword evidence="4" id="KW-1185">Reference proteome</keyword>
<sequence length="299" mass="33985">MDVKTYKSDLIMESKFTIIVGTLGTHTYQRTYHLPRAFLSKHSTVFDTLPSYQTTLSLPTTCPHMFQNFLDYAYSSIYSLNKAVPSYAPIRQHTLAWLLGEALGAPTFQAAALRALHAIFEPYARSGNCNAACSPIRAADVEFACQHSKMGSVLRVLFFDAAASHWTRFEASNVGSPYNMNIDEAEGEYRWPDVCNAHADFRAIIAISLMYGEGRRGACLRDAEMYVQGKTRVFGDVVRDDKWTEVEGRNRMLPVLRQPPRPALERLVASTSWEREEMLDDEEEEEEEEGEEGRSTWWE</sequence>
<accession>A0A6A6X5A8</accession>
<dbReference type="CDD" id="cd18186">
    <property type="entry name" value="BTB_POZ_ZBTB_KLHL-like"/>
    <property type="match status" value="1"/>
</dbReference>
<dbReference type="EMBL" id="MU002014">
    <property type="protein sequence ID" value="KAF2791536.1"/>
    <property type="molecule type" value="Genomic_DNA"/>
</dbReference>
<proteinExistence type="predicted"/>
<feature type="domain" description="BTB" evidence="2">
    <location>
        <begin position="14"/>
        <end position="82"/>
    </location>
</feature>
<feature type="region of interest" description="Disordered" evidence="1">
    <location>
        <begin position="269"/>
        <end position="299"/>
    </location>
</feature>
<dbReference type="AlphaFoldDB" id="A0A6A6X5A8"/>
<evidence type="ECO:0000256" key="1">
    <source>
        <dbReference type="SAM" id="MobiDB-lite"/>
    </source>
</evidence>
<organism evidence="3 4">
    <name type="scientific">Melanomma pulvis-pyrius CBS 109.77</name>
    <dbReference type="NCBI Taxonomy" id="1314802"/>
    <lineage>
        <taxon>Eukaryota</taxon>
        <taxon>Fungi</taxon>
        <taxon>Dikarya</taxon>
        <taxon>Ascomycota</taxon>
        <taxon>Pezizomycotina</taxon>
        <taxon>Dothideomycetes</taxon>
        <taxon>Pleosporomycetidae</taxon>
        <taxon>Pleosporales</taxon>
        <taxon>Melanommataceae</taxon>
        <taxon>Melanomma</taxon>
    </lineage>
</organism>
<evidence type="ECO:0000313" key="3">
    <source>
        <dbReference type="EMBL" id="KAF2791536.1"/>
    </source>
</evidence>
<reference evidence="3" key="1">
    <citation type="journal article" date="2020" name="Stud. Mycol.">
        <title>101 Dothideomycetes genomes: a test case for predicting lifestyles and emergence of pathogens.</title>
        <authorList>
            <person name="Haridas S."/>
            <person name="Albert R."/>
            <person name="Binder M."/>
            <person name="Bloem J."/>
            <person name="Labutti K."/>
            <person name="Salamov A."/>
            <person name="Andreopoulos B."/>
            <person name="Baker S."/>
            <person name="Barry K."/>
            <person name="Bills G."/>
            <person name="Bluhm B."/>
            <person name="Cannon C."/>
            <person name="Castanera R."/>
            <person name="Culley D."/>
            <person name="Daum C."/>
            <person name="Ezra D."/>
            <person name="Gonzalez J."/>
            <person name="Henrissat B."/>
            <person name="Kuo A."/>
            <person name="Liang C."/>
            <person name="Lipzen A."/>
            <person name="Lutzoni F."/>
            <person name="Magnuson J."/>
            <person name="Mondo S."/>
            <person name="Nolan M."/>
            <person name="Ohm R."/>
            <person name="Pangilinan J."/>
            <person name="Park H.-J."/>
            <person name="Ramirez L."/>
            <person name="Alfaro M."/>
            <person name="Sun H."/>
            <person name="Tritt A."/>
            <person name="Yoshinaga Y."/>
            <person name="Zwiers L.-H."/>
            <person name="Turgeon B."/>
            <person name="Goodwin S."/>
            <person name="Spatafora J."/>
            <person name="Crous P."/>
            <person name="Grigoriev I."/>
        </authorList>
    </citation>
    <scope>NUCLEOTIDE SEQUENCE</scope>
    <source>
        <strain evidence="3">CBS 109.77</strain>
    </source>
</reference>
<evidence type="ECO:0000259" key="2">
    <source>
        <dbReference type="PROSITE" id="PS50097"/>
    </source>
</evidence>